<gene>
    <name evidence="2" type="ORF">METZ01_LOCUS168692</name>
</gene>
<protein>
    <submittedName>
        <fullName evidence="2">Uncharacterized protein</fullName>
    </submittedName>
</protein>
<feature type="region of interest" description="Disordered" evidence="1">
    <location>
        <begin position="39"/>
        <end position="62"/>
    </location>
</feature>
<dbReference type="EMBL" id="UINC01030824">
    <property type="protein sequence ID" value="SVB15838.1"/>
    <property type="molecule type" value="Genomic_DNA"/>
</dbReference>
<proteinExistence type="predicted"/>
<reference evidence="2" key="1">
    <citation type="submission" date="2018-05" db="EMBL/GenBank/DDBJ databases">
        <authorList>
            <person name="Lanie J.A."/>
            <person name="Ng W.-L."/>
            <person name="Kazmierczak K.M."/>
            <person name="Andrzejewski T.M."/>
            <person name="Davidsen T.M."/>
            <person name="Wayne K.J."/>
            <person name="Tettelin H."/>
            <person name="Glass J.I."/>
            <person name="Rusch D."/>
            <person name="Podicherti R."/>
            <person name="Tsui H.-C.T."/>
            <person name="Winkler M.E."/>
        </authorList>
    </citation>
    <scope>NUCLEOTIDE SEQUENCE</scope>
</reference>
<evidence type="ECO:0000313" key="2">
    <source>
        <dbReference type="EMBL" id="SVB15838.1"/>
    </source>
</evidence>
<name>A0A382BPS2_9ZZZZ</name>
<evidence type="ECO:0000256" key="1">
    <source>
        <dbReference type="SAM" id="MobiDB-lite"/>
    </source>
</evidence>
<sequence>MTCLKYHSYHYIIVIDRRKKQIEQNNLTHKKVKFKEDLSNTEPNNTQETLMGVENKSLPPFR</sequence>
<dbReference type="AlphaFoldDB" id="A0A382BPS2"/>
<feature type="compositionally biased region" description="Polar residues" evidence="1">
    <location>
        <begin position="40"/>
        <end position="49"/>
    </location>
</feature>
<accession>A0A382BPS2</accession>
<organism evidence="2">
    <name type="scientific">marine metagenome</name>
    <dbReference type="NCBI Taxonomy" id="408172"/>
    <lineage>
        <taxon>unclassified sequences</taxon>
        <taxon>metagenomes</taxon>
        <taxon>ecological metagenomes</taxon>
    </lineage>
</organism>